<proteinExistence type="predicted"/>
<dbReference type="SUPFAM" id="SSF52091">
    <property type="entry name" value="SpoIIaa-like"/>
    <property type="match status" value="1"/>
</dbReference>
<dbReference type="SUPFAM" id="SSF46458">
    <property type="entry name" value="Globin-like"/>
    <property type="match status" value="1"/>
</dbReference>
<gene>
    <name evidence="3" type="ORF">LZC95_35365</name>
</gene>
<evidence type="ECO:0000313" key="3">
    <source>
        <dbReference type="EMBL" id="WXA91718.1"/>
    </source>
</evidence>
<dbReference type="EMBL" id="CP089982">
    <property type="protein sequence ID" value="WXA91718.1"/>
    <property type="molecule type" value="Genomic_DNA"/>
</dbReference>
<dbReference type="InterPro" id="IPR039379">
    <property type="entry name" value="Protoglobin_sensor_dom"/>
</dbReference>
<dbReference type="CDD" id="cd07041">
    <property type="entry name" value="STAS_RsbR_RsbS_like"/>
    <property type="match status" value="1"/>
</dbReference>
<dbReference type="PANTHER" id="PTHR33745:SF3">
    <property type="entry name" value="RSBT CO-ANTAGONIST PROTEIN RSBRC"/>
    <property type="match status" value="1"/>
</dbReference>
<dbReference type="PROSITE" id="PS50801">
    <property type="entry name" value="STAS"/>
    <property type="match status" value="1"/>
</dbReference>
<sequence>MDDHRKYMRVLKLDEAELASRRAFFEITDEDLGRLAALRPFAEKYTDAIVEQFYELLLGHPETKKFFPDAATVKRVKRSQRDYFLGLFAGKCDLAYVEDRLRVGKAHEHIGLSTKWYHGAYRKYLQLISHYLFQELNDVGKAREAVDSIQKLVSFDTALATDTYLAAKLDAIERHQAAIRELSTPVIRVHHRILLMPLVGAIDSRRANQVMDSVLLKVVEAQAKCIIIDIAGVPVVDTKVADSLVKTTAAVHLLGAETILTGITAQVARTIVQLGVDISTMHTLSRLAEGIELALSLVGKSIQSTKRTRKPSKRTVKRG</sequence>
<dbReference type="Gene3D" id="3.30.750.24">
    <property type="entry name" value="STAS domain"/>
    <property type="match status" value="1"/>
</dbReference>
<dbReference type="InterPro" id="IPR044398">
    <property type="entry name" value="Globin-sensor_dom"/>
</dbReference>
<dbReference type="Pfam" id="PF11563">
    <property type="entry name" value="Protoglobin"/>
    <property type="match status" value="1"/>
</dbReference>
<evidence type="ECO:0000259" key="2">
    <source>
        <dbReference type="PROSITE" id="PS50801"/>
    </source>
</evidence>
<keyword evidence="4" id="KW-1185">Reference proteome</keyword>
<dbReference type="InterPro" id="IPR051932">
    <property type="entry name" value="Bact_StressResp_Reg"/>
</dbReference>
<dbReference type="Gene3D" id="1.10.490.10">
    <property type="entry name" value="Globins"/>
    <property type="match status" value="1"/>
</dbReference>
<dbReference type="InterPro" id="IPR002645">
    <property type="entry name" value="STAS_dom"/>
</dbReference>
<dbReference type="RefSeq" id="WP_394842341.1">
    <property type="nucleotide sequence ID" value="NZ_CP089982.1"/>
</dbReference>
<dbReference type="InterPro" id="IPR009050">
    <property type="entry name" value="Globin-like_sf"/>
</dbReference>
<reference evidence="3 4" key="1">
    <citation type="submission" date="2021-12" db="EMBL/GenBank/DDBJ databases">
        <title>Discovery of the Pendulisporaceae a myxobacterial family with distinct sporulation behavior and unique specialized metabolism.</title>
        <authorList>
            <person name="Garcia R."/>
            <person name="Popoff A."/>
            <person name="Bader C.D."/>
            <person name="Loehr J."/>
            <person name="Walesch S."/>
            <person name="Walt C."/>
            <person name="Boldt J."/>
            <person name="Bunk B."/>
            <person name="Haeckl F.J.F.P.J."/>
            <person name="Gunesch A.P."/>
            <person name="Birkelbach J."/>
            <person name="Nuebel U."/>
            <person name="Pietschmann T."/>
            <person name="Bach T."/>
            <person name="Mueller R."/>
        </authorList>
    </citation>
    <scope>NUCLEOTIDE SEQUENCE [LARGE SCALE GENOMIC DNA]</scope>
    <source>
        <strain evidence="3 4">MSr12523</strain>
    </source>
</reference>
<name>A0ABZ2K2Z3_9BACT</name>
<keyword evidence="1" id="KW-0597">Phosphoprotein</keyword>
<feature type="domain" description="STAS" evidence="2">
    <location>
        <begin position="183"/>
        <end position="294"/>
    </location>
</feature>
<organism evidence="3 4">
    <name type="scientific">Pendulispora brunnea</name>
    <dbReference type="NCBI Taxonomy" id="2905690"/>
    <lineage>
        <taxon>Bacteria</taxon>
        <taxon>Pseudomonadati</taxon>
        <taxon>Myxococcota</taxon>
        <taxon>Myxococcia</taxon>
        <taxon>Myxococcales</taxon>
        <taxon>Sorangiineae</taxon>
        <taxon>Pendulisporaceae</taxon>
        <taxon>Pendulispora</taxon>
    </lineage>
</organism>
<accession>A0ABZ2K2Z3</accession>
<dbReference type="InterPro" id="IPR012292">
    <property type="entry name" value="Globin/Proto"/>
</dbReference>
<evidence type="ECO:0000256" key="1">
    <source>
        <dbReference type="ARBA" id="ARBA00022553"/>
    </source>
</evidence>
<dbReference type="Proteomes" id="UP001379533">
    <property type="component" value="Chromosome"/>
</dbReference>
<evidence type="ECO:0000313" key="4">
    <source>
        <dbReference type="Proteomes" id="UP001379533"/>
    </source>
</evidence>
<protein>
    <submittedName>
        <fullName evidence="3">Protoglobin domain-containing protein</fullName>
    </submittedName>
</protein>
<dbReference type="CDD" id="cd01068">
    <property type="entry name" value="globin_sensor"/>
    <property type="match status" value="1"/>
</dbReference>
<dbReference type="PANTHER" id="PTHR33745">
    <property type="entry name" value="RSBT ANTAGONIST PROTEIN RSBS-RELATED"/>
    <property type="match status" value="1"/>
</dbReference>
<dbReference type="InterPro" id="IPR036513">
    <property type="entry name" value="STAS_dom_sf"/>
</dbReference>
<dbReference type="Pfam" id="PF01740">
    <property type="entry name" value="STAS"/>
    <property type="match status" value="1"/>
</dbReference>